<evidence type="ECO:0000313" key="2">
    <source>
        <dbReference type="EMBL" id="MFI7440160.1"/>
    </source>
</evidence>
<feature type="signal peptide" evidence="1">
    <location>
        <begin position="1"/>
        <end position="21"/>
    </location>
</feature>
<name>A0ABW8A054_9ACTN</name>
<organism evidence="2 3">
    <name type="scientific">Nonomuraea indica</name>
    <dbReference type="NCBI Taxonomy" id="1581193"/>
    <lineage>
        <taxon>Bacteria</taxon>
        <taxon>Bacillati</taxon>
        <taxon>Actinomycetota</taxon>
        <taxon>Actinomycetes</taxon>
        <taxon>Streptosporangiales</taxon>
        <taxon>Streptosporangiaceae</taxon>
        <taxon>Nonomuraea</taxon>
    </lineage>
</organism>
<evidence type="ECO:0000256" key="1">
    <source>
        <dbReference type="SAM" id="SignalP"/>
    </source>
</evidence>
<proteinExistence type="predicted"/>
<protein>
    <submittedName>
        <fullName evidence="2">Uncharacterized protein</fullName>
    </submittedName>
</protein>
<sequence length="172" mass="17780">MPVVAALAAGTLLAAAAPAAAAAAPTTTAATTSAVTAPKGAFGPYGYGGVRLGMTAKQAKATGKIVLKSRGHCSGWDYKAHRNPRDEIGLYISARRGVAVIFAPKDVRTPRGIGTGATLRQVKKAYPGVKEEVSGWYATAPGNPKAYYYFGVNRRGKVEALALGLKNQDCVS</sequence>
<comment type="caution">
    <text evidence="2">The sequence shown here is derived from an EMBL/GenBank/DDBJ whole genome shotgun (WGS) entry which is preliminary data.</text>
</comment>
<dbReference type="RefSeq" id="WP_397019868.1">
    <property type="nucleotide sequence ID" value="NZ_JBITMB010000002.1"/>
</dbReference>
<keyword evidence="1" id="KW-0732">Signal</keyword>
<keyword evidence="3" id="KW-1185">Reference proteome</keyword>
<reference evidence="2 3" key="1">
    <citation type="submission" date="2024-10" db="EMBL/GenBank/DDBJ databases">
        <title>The Natural Products Discovery Center: Release of the First 8490 Sequenced Strains for Exploring Actinobacteria Biosynthetic Diversity.</title>
        <authorList>
            <person name="Kalkreuter E."/>
            <person name="Kautsar S.A."/>
            <person name="Yang D."/>
            <person name="Bader C.D."/>
            <person name="Teijaro C.N."/>
            <person name="Fluegel L."/>
            <person name="Davis C.M."/>
            <person name="Simpson J.R."/>
            <person name="Lauterbach L."/>
            <person name="Steele A.D."/>
            <person name="Gui C."/>
            <person name="Meng S."/>
            <person name="Li G."/>
            <person name="Viehrig K."/>
            <person name="Ye F."/>
            <person name="Su P."/>
            <person name="Kiefer A.F."/>
            <person name="Nichols A."/>
            <person name="Cepeda A.J."/>
            <person name="Yan W."/>
            <person name="Fan B."/>
            <person name="Jiang Y."/>
            <person name="Adhikari A."/>
            <person name="Zheng C.-J."/>
            <person name="Schuster L."/>
            <person name="Cowan T.M."/>
            <person name="Smanski M.J."/>
            <person name="Chevrette M.G."/>
            <person name="De Carvalho L.P.S."/>
            <person name="Shen B."/>
        </authorList>
    </citation>
    <scope>NUCLEOTIDE SEQUENCE [LARGE SCALE GENOMIC DNA]</scope>
    <source>
        <strain evidence="2 3">NPDC049503</strain>
    </source>
</reference>
<feature type="chain" id="PRO_5047503678" evidence="1">
    <location>
        <begin position="22"/>
        <end position="172"/>
    </location>
</feature>
<gene>
    <name evidence="2" type="ORF">ACIBP5_09380</name>
</gene>
<dbReference type="EMBL" id="JBITMB010000002">
    <property type="protein sequence ID" value="MFI7440160.1"/>
    <property type="molecule type" value="Genomic_DNA"/>
</dbReference>
<dbReference type="Proteomes" id="UP001612928">
    <property type="component" value="Unassembled WGS sequence"/>
</dbReference>
<accession>A0ABW8A054</accession>
<evidence type="ECO:0000313" key="3">
    <source>
        <dbReference type="Proteomes" id="UP001612928"/>
    </source>
</evidence>